<dbReference type="GO" id="GO:0003677">
    <property type="term" value="F:DNA binding"/>
    <property type="evidence" value="ECO:0007669"/>
    <property type="project" value="UniProtKB-UniRule"/>
</dbReference>
<dbReference type="PANTHER" id="PTHR43479">
    <property type="entry name" value="ACREF/ENVCD OPERON REPRESSOR-RELATED"/>
    <property type="match status" value="1"/>
</dbReference>
<keyword evidence="5" id="KW-1185">Reference proteome</keyword>
<dbReference type="InterPro" id="IPR050624">
    <property type="entry name" value="HTH-type_Tx_Regulator"/>
</dbReference>
<dbReference type="AlphaFoldDB" id="A0A0R1V864"/>
<evidence type="ECO:0000259" key="3">
    <source>
        <dbReference type="PROSITE" id="PS50977"/>
    </source>
</evidence>
<dbReference type="PROSITE" id="PS50977">
    <property type="entry name" value="HTH_TETR_2"/>
    <property type="match status" value="1"/>
</dbReference>
<accession>A0A0R1V864</accession>
<dbReference type="PANTHER" id="PTHR43479:SF11">
    <property type="entry name" value="ACREF_ENVCD OPERON REPRESSOR-RELATED"/>
    <property type="match status" value="1"/>
</dbReference>
<dbReference type="PRINTS" id="PR00455">
    <property type="entry name" value="HTHTETR"/>
</dbReference>
<dbReference type="InterPro" id="IPR009057">
    <property type="entry name" value="Homeodomain-like_sf"/>
</dbReference>
<evidence type="ECO:0000313" key="5">
    <source>
        <dbReference type="Proteomes" id="UP000051739"/>
    </source>
</evidence>
<proteinExistence type="predicted"/>
<dbReference type="Pfam" id="PF00440">
    <property type="entry name" value="TetR_N"/>
    <property type="match status" value="1"/>
</dbReference>
<gene>
    <name evidence="4" type="ORF">FC60_GL000489</name>
</gene>
<dbReference type="Proteomes" id="UP000051739">
    <property type="component" value="Unassembled WGS sequence"/>
</dbReference>
<dbReference type="SUPFAM" id="SSF46689">
    <property type="entry name" value="Homeodomain-like"/>
    <property type="match status" value="1"/>
</dbReference>
<sequence>MSEKQRFHHGDLKNAALREGLKIIETRGYQQVEIKTIAQACGVSSPSIYRHFKSKKDLMNALLVKTSELFYDYLDYQDDQAKSPKEELIAMGIRFIRFSWEQQHYFEFLFNSGFAYKVNYDHEQLSVEMNNHNSFSLFEKTVKRYLLAMQVKDNMEMHVINLWSYISGLAKVSDLIESGNKEQQLEGYVRNMMAIYTSGINKA</sequence>
<feature type="domain" description="HTH tetR-type" evidence="3">
    <location>
        <begin position="10"/>
        <end position="70"/>
    </location>
</feature>
<evidence type="ECO:0000313" key="4">
    <source>
        <dbReference type="EMBL" id="KRM01695.1"/>
    </source>
</evidence>
<comment type="caution">
    <text evidence="4">The sequence shown here is derived from an EMBL/GenBank/DDBJ whole genome shotgun (WGS) entry which is preliminary data.</text>
</comment>
<organism evidence="4 5">
    <name type="scientific">Limosilactobacillus gastricus DSM 16045</name>
    <dbReference type="NCBI Taxonomy" id="1423749"/>
    <lineage>
        <taxon>Bacteria</taxon>
        <taxon>Bacillati</taxon>
        <taxon>Bacillota</taxon>
        <taxon>Bacilli</taxon>
        <taxon>Lactobacillales</taxon>
        <taxon>Lactobacillaceae</taxon>
        <taxon>Limosilactobacillus</taxon>
    </lineage>
</organism>
<keyword evidence="1 2" id="KW-0238">DNA-binding</keyword>
<dbReference type="Gene3D" id="1.10.357.10">
    <property type="entry name" value="Tetracycline Repressor, domain 2"/>
    <property type="match status" value="1"/>
</dbReference>
<reference evidence="4 5" key="1">
    <citation type="journal article" date="2015" name="Genome Announc.">
        <title>Expanding the biotechnology potential of lactobacilli through comparative genomics of 213 strains and associated genera.</title>
        <authorList>
            <person name="Sun Z."/>
            <person name="Harris H.M."/>
            <person name="McCann A."/>
            <person name="Guo C."/>
            <person name="Argimon S."/>
            <person name="Zhang W."/>
            <person name="Yang X."/>
            <person name="Jeffery I.B."/>
            <person name="Cooney J.C."/>
            <person name="Kagawa T.F."/>
            <person name="Liu W."/>
            <person name="Song Y."/>
            <person name="Salvetti E."/>
            <person name="Wrobel A."/>
            <person name="Rasinkangas P."/>
            <person name="Parkhill J."/>
            <person name="Rea M.C."/>
            <person name="O'Sullivan O."/>
            <person name="Ritari J."/>
            <person name="Douillard F.P."/>
            <person name="Paul Ross R."/>
            <person name="Yang R."/>
            <person name="Briner A.E."/>
            <person name="Felis G.E."/>
            <person name="de Vos W.M."/>
            <person name="Barrangou R."/>
            <person name="Klaenhammer T.R."/>
            <person name="Caufield P.W."/>
            <person name="Cui Y."/>
            <person name="Zhang H."/>
            <person name="O'Toole P.W."/>
        </authorList>
    </citation>
    <scope>NUCLEOTIDE SEQUENCE [LARGE SCALE GENOMIC DNA]</scope>
    <source>
        <strain evidence="4 5">DSM 16045</strain>
    </source>
</reference>
<evidence type="ECO:0000256" key="1">
    <source>
        <dbReference type="ARBA" id="ARBA00023125"/>
    </source>
</evidence>
<evidence type="ECO:0000256" key="2">
    <source>
        <dbReference type="PROSITE-ProRule" id="PRU00335"/>
    </source>
</evidence>
<dbReference type="PATRIC" id="fig|1423749.3.peg.493"/>
<protein>
    <submittedName>
        <fullName evidence="4">AcrR family transcriptional regulator</fullName>
    </submittedName>
</protein>
<dbReference type="RefSeq" id="WP_056937540.1">
    <property type="nucleotide sequence ID" value="NZ_AZFN01000015.1"/>
</dbReference>
<name>A0A0R1V864_9LACO</name>
<dbReference type="InterPro" id="IPR001647">
    <property type="entry name" value="HTH_TetR"/>
</dbReference>
<dbReference type="EMBL" id="AZFN01000015">
    <property type="protein sequence ID" value="KRM01695.1"/>
    <property type="molecule type" value="Genomic_DNA"/>
</dbReference>
<feature type="DNA-binding region" description="H-T-H motif" evidence="2">
    <location>
        <begin position="33"/>
        <end position="52"/>
    </location>
</feature>